<protein>
    <submittedName>
        <fullName evidence="1">Uncharacterized protein</fullName>
    </submittedName>
</protein>
<dbReference type="EMBL" id="WOBO01000010">
    <property type="protein sequence ID" value="MUK45678.1"/>
    <property type="molecule type" value="Genomic_DNA"/>
</dbReference>
<evidence type="ECO:0000313" key="1">
    <source>
        <dbReference type="EMBL" id="MUK45678.1"/>
    </source>
</evidence>
<evidence type="ECO:0000313" key="2">
    <source>
        <dbReference type="Proteomes" id="UP000435323"/>
    </source>
</evidence>
<gene>
    <name evidence="1" type="ORF">GNP77_09845</name>
</gene>
<organism evidence="1 2">
    <name type="scientific">Aliivibrio fischeri</name>
    <name type="common">Vibrio fischeri</name>
    <dbReference type="NCBI Taxonomy" id="668"/>
    <lineage>
        <taxon>Bacteria</taxon>
        <taxon>Pseudomonadati</taxon>
        <taxon>Pseudomonadota</taxon>
        <taxon>Gammaproteobacteria</taxon>
        <taxon>Vibrionales</taxon>
        <taxon>Vibrionaceae</taxon>
        <taxon>Aliivibrio</taxon>
    </lineage>
</organism>
<dbReference type="Proteomes" id="UP000435323">
    <property type="component" value="Unassembled WGS sequence"/>
</dbReference>
<dbReference type="AlphaFoldDB" id="A0A6N3YYK0"/>
<dbReference type="RefSeq" id="WP_012535428.1">
    <property type="nucleotide sequence ID" value="NZ_WOBO01000010.1"/>
</dbReference>
<name>A0A6N3YYK0_ALIFS</name>
<sequence>MINEIKKAMSPSEWDFANSILYKMCSDYPNHTSERSIAKIWLIGRSYAAAIERRTDGISYDDFYIDKVKPVLAKHDIDSWFSELAQYKNITDENIDKIIFAHKVLVDIFHEISMQNKRSLASKYLHFHFPNLYYIYDSRAKLGISRYKDHVGIVKNIVSISDKEYQSFYLKCHKLRKHISEEYTLDLTPRQIDNLLLRAK</sequence>
<accession>A0A6N3YYK0</accession>
<reference evidence="1 2" key="1">
    <citation type="submission" date="2019-11" db="EMBL/GenBank/DDBJ databases">
        <title>Using colonization assays and comparative genomics to discover symbiosis behaviors and factors in Vibrio fischeri.</title>
        <authorList>
            <person name="Bongrand C."/>
            <person name="Moriano-Gutierrez S."/>
            <person name="Arevalo P."/>
            <person name="Mcfall-Ngai M."/>
            <person name="Visick K."/>
            <person name="Polz M.F."/>
            <person name="Ruby E.G."/>
        </authorList>
    </citation>
    <scope>NUCLEOTIDE SEQUENCE [LARGE SCALE GENOMIC DNA]</scope>
    <source>
        <strain evidence="2">emors.3.2</strain>
    </source>
</reference>
<comment type="caution">
    <text evidence="1">The sequence shown here is derived from an EMBL/GenBank/DDBJ whole genome shotgun (WGS) entry which is preliminary data.</text>
</comment>
<proteinExistence type="predicted"/>